<gene>
    <name evidence="1" type="ORF">AB0T83_01160</name>
</gene>
<keyword evidence="2" id="KW-1185">Reference proteome</keyword>
<organism evidence="1 2">
    <name type="scientific">Meridianimarinicoccus marinus</name>
    <dbReference type="NCBI Taxonomy" id="3231483"/>
    <lineage>
        <taxon>Bacteria</taxon>
        <taxon>Pseudomonadati</taxon>
        <taxon>Pseudomonadota</taxon>
        <taxon>Alphaproteobacteria</taxon>
        <taxon>Rhodobacterales</taxon>
        <taxon>Paracoccaceae</taxon>
        <taxon>Meridianimarinicoccus</taxon>
    </lineage>
</organism>
<reference evidence="1 2" key="1">
    <citation type="submission" date="2024-07" db="EMBL/GenBank/DDBJ databases">
        <authorList>
            <person name="Kang M."/>
        </authorList>
    </citation>
    <scope>NUCLEOTIDE SEQUENCE [LARGE SCALE GENOMIC DNA]</scope>
    <source>
        <strain evidence="1 2">DFM31</strain>
    </source>
</reference>
<dbReference type="EMBL" id="JBFBVU010000001">
    <property type="protein sequence ID" value="MEV8465390.1"/>
    <property type="molecule type" value="Genomic_DNA"/>
</dbReference>
<name>A0ABV3L2N2_9RHOB</name>
<dbReference type="NCBIfam" id="NF004347">
    <property type="entry name" value="PRK05728.1-4"/>
    <property type="match status" value="1"/>
</dbReference>
<dbReference type="PANTHER" id="PTHR38767">
    <property type="entry name" value="DNA POLYMERASE III SUBUNIT CHI"/>
    <property type="match status" value="1"/>
</dbReference>
<comment type="caution">
    <text evidence="1">The sequence shown here is derived from an EMBL/GenBank/DDBJ whole genome shotgun (WGS) entry which is preliminary data.</text>
</comment>
<keyword evidence="1" id="KW-0808">Transferase</keyword>
<protein>
    <submittedName>
        <fullName evidence="1">DNA polymerase III subunit chi</fullName>
        <ecNumber evidence="1">2.7.7.7</ecNumber>
    </submittedName>
</protein>
<sequence length="150" mass="16324">MGVVRFYHLTRSPVENALARLLERAIGAGLRVEVRGRSAEKLDWLDQNLWLGDEAAFLPHGLAGGPQDDLQPVLLTLSETLSPATRCLMSIEGAPVGEGEAAALDRTFILFDGGNAEALGHARGQWKALTAAGAEAEYWSEESGRWERKR</sequence>
<dbReference type="Pfam" id="PF04364">
    <property type="entry name" value="DNA_pol3_chi"/>
    <property type="match status" value="1"/>
</dbReference>
<dbReference type="PANTHER" id="PTHR38767:SF1">
    <property type="entry name" value="DNA POLYMERASE III SUBUNIT CHI"/>
    <property type="match status" value="1"/>
</dbReference>
<dbReference type="InterPro" id="IPR007459">
    <property type="entry name" value="DNA_pol3_chi"/>
</dbReference>
<accession>A0ABV3L2N2</accession>
<dbReference type="Gene3D" id="3.40.50.10110">
    <property type="entry name" value="DNA polymerase III subunit chi"/>
    <property type="match status" value="1"/>
</dbReference>
<dbReference type="GO" id="GO:0003887">
    <property type="term" value="F:DNA-directed DNA polymerase activity"/>
    <property type="evidence" value="ECO:0007669"/>
    <property type="project" value="UniProtKB-EC"/>
</dbReference>
<dbReference type="InterPro" id="IPR036768">
    <property type="entry name" value="PolIII_chi_sf"/>
</dbReference>
<dbReference type="SUPFAM" id="SSF102400">
    <property type="entry name" value="DNA polymerase III chi subunit"/>
    <property type="match status" value="1"/>
</dbReference>
<dbReference type="EC" id="2.7.7.7" evidence="1"/>
<evidence type="ECO:0000313" key="2">
    <source>
        <dbReference type="Proteomes" id="UP001553161"/>
    </source>
</evidence>
<keyword evidence="1" id="KW-0548">Nucleotidyltransferase</keyword>
<dbReference type="Proteomes" id="UP001553161">
    <property type="component" value="Unassembled WGS sequence"/>
</dbReference>
<dbReference type="RefSeq" id="WP_366190831.1">
    <property type="nucleotide sequence ID" value="NZ_JBFBVU010000001.1"/>
</dbReference>
<proteinExistence type="predicted"/>
<evidence type="ECO:0000313" key="1">
    <source>
        <dbReference type="EMBL" id="MEV8465390.1"/>
    </source>
</evidence>